<dbReference type="Gene3D" id="3.40.50.300">
    <property type="entry name" value="P-loop containing nucleotide triphosphate hydrolases"/>
    <property type="match status" value="1"/>
</dbReference>
<proteinExistence type="predicted"/>
<dbReference type="Pfam" id="PF24883">
    <property type="entry name" value="NPHP3_N"/>
    <property type="match status" value="1"/>
</dbReference>
<protein>
    <recommendedName>
        <fullName evidence="2">Nephrocystin 3-like N-terminal domain-containing protein</fullName>
    </recommendedName>
</protein>
<keyword evidence="4" id="KW-1185">Reference proteome</keyword>
<dbReference type="CDD" id="cd02019">
    <property type="entry name" value="NK"/>
    <property type="match status" value="1"/>
</dbReference>
<organism evidence="3 4">
    <name type="scientific">Psilocybe cf. subviscida</name>
    <dbReference type="NCBI Taxonomy" id="2480587"/>
    <lineage>
        <taxon>Eukaryota</taxon>
        <taxon>Fungi</taxon>
        <taxon>Dikarya</taxon>
        <taxon>Basidiomycota</taxon>
        <taxon>Agaricomycotina</taxon>
        <taxon>Agaricomycetes</taxon>
        <taxon>Agaricomycetidae</taxon>
        <taxon>Agaricales</taxon>
        <taxon>Agaricineae</taxon>
        <taxon>Strophariaceae</taxon>
        <taxon>Psilocybe</taxon>
    </lineage>
</organism>
<dbReference type="Proteomes" id="UP000567179">
    <property type="component" value="Unassembled WGS sequence"/>
</dbReference>
<comment type="caution">
    <text evidence="3">The sequence shown here is derived from an EMBL/GenBank/DDBJ whole genome shotgun (WGS) entry which is preliminary data.</text>
</comment>
<keyword evidence="1" id="KW-0677">Repeat</keyword>
<dbReference type="InterPro" id="IPR027417">
    <property type="entry name" value="P-loop_NTPase"/>
</dbReference>
<gene>
    <name evidence="3" type="ORF">D9619_004971</name>
</gene>
<dbReference type="AlphaFoldDB" id="A0A8H5F837"/>
<dbReference type="InterPro" id="IPR056884">
    <property type="entry name" value="NPHP3-like_N"/>
</dbReference>
<feature type="domain" description="Nephrocystin 3-like N-terminal" evidence="2">
    <location>
        <begin position="77"/>
        <end position="230"/>
    </location>
</feature>
<dbReference type="SUPFAM" id="SSF52540">
    <property type="entry name" value="P-loop containing nucleoside triphosphate hydrolases"/>
    <property type="match status" value="1"/>
</dbReference>
<reference evidence="3 4" key="1">
    <citation type="journal article" date="2020" name="ISME J.">
        <title>Uncovering the hidden diversity of litter-decomposition mechanisms in mushroom-forming fungi.</title>
        <authorList>
            <person name="Floudas D."/>
            <person name="Bentzer J."/>
            <person name="Ahren D."/>
            <person name="Johansson T."/>
            <person name="Persson P."/>
            <person name="Tunlid A."/>
        </authorList>
    </citation>
    <scope>NUCLEOTIDE SEQUENCE [LARGE SCALE GENOMIC DNA]</scope>
    <source>
        <strain evidence="3 4">CBS 101986</strain>
    </source>
</reference>
<name>A0A8H5F837_9AGAR</name>
<evidence type="ECO:0000313" key="3">
    <source>
        <dbReference type="EMBL" id="KAF5327191.1"/>
    </source>
</evidence>
<evidence type="ECO:0000259" key="2">
    <source>
        <dbReference type="Pfam" id="PF24883"/>
    </source>
</evidence>
<dbReference type="EMBL" id="JAACJJ010000014">
    <property type="protein sequence ID" value="KAF5327191.1"/>
    <property type="molecule type" value="Genomic_DNA"/>
</dbReference>
<evidence type="ECO:0000256" key="1">
    <source>
        <dbReference type="ARBA" id="ARBA00022737"/>
    </source>
</evidence>
<dbReference type="OrthoDB" id="20872at2759"/>
<dbReference type="PANTHER" id="PTHR10039:SF14">
    <property type="entry name" value="NACHT DOMAIN-CONTAINING PROTEIN"/>
    <property type="match status" value="1"/>
</dbReference>
<accession>A0A8H5F837</accession>
<dbReference type="PANTHER" id="PTHR10039">
    <property type="entry name" value="AMELOGENIN"/>
    <property type="match status" value="1"/>
</dbReference>
<evidence type="ECO:0000313" key="4">
    <source>
        <dbReference type="Proteomes" id="UP000567179"/>
    </source>
</evidence>
<sequence length="774" mass="87902">MSQTFKPCCKRLWIAQSVWVTYFCDVRVSRAPSAAHTALHNSSARFDAPRCHRNTRTSYLDALERWMLGDGDKYVGARLIWLTGGAGAGKSAIMQSIVERCAQHALILGTFFFFRTDTSRNYAEVLIPTLAYQLARTFPAAMAIIEPVIQRDPLIFKASLQTQADELIVRPLLYLIETGVIDTTSPLRRVFVIDGLDECDDPKKQALIIHAVAAILSDNLGPICVLIASRPEVAISRAFQRENSLHSILATITLDDNDEASSDIRQYIEDSFLDILDTHPLRTHISLNWPSPDSVDELVRKSSGHFVYAATAMRFISSADEHPARALQVVEGLVPPREGNPFADLDALYLHILTSAKYSSQVLGILRHCILSELKNSHDYVALFLSDVQALVSLSPDNMAEMQILLKHASLGDFLRDAKRSQAIYMSREEYTSVLLPRYFCLLGNSTVTQDQRSLPFSGLLLIPEFLGAVSHSQDIELVKSLIYGLSPQDICNYFLEWTPPFHRDHAIHVVCIYVYAIRDFAANHDNTLYIHQFKMLNQLLLDDIQKSVQTQPQYRIIPALIFSSSPWIYKIYFLCLQRKGFPSGVIDPRFFEAIKRLPQSQCSWGSDLSTGLGPILRHLVGYTWTPECLYPNPHERWLHKMKPLKHISHGSPKVSSTVYSYLRRLPTTKVRYDGSMFTPLERCGYNSDCARNIWKRRVQCFTLLKAVIYYLHKCDCTSELAKLARKSLPKAALWFPRLMKKARVEMDAYVLRWEESLEGLLETTQSLSINDMD</sequence>